<feature type="region of interest" description="Disordered" evidence="2">
    <location>
        <begin position="24"/>
        <end position="50"/>
    </location>
</feature>
<sequence length="210" mass="22477">MKPHMAVAGLALAMALVGAPPALAQDAASQAPPTSDAATREDVKRESDEAVDAVMSYSTARRQAAQERARTALDRMGARLERLQDDLARERAQSGEQARDAGAWMMAGARERLALASQSMKELEAAGEAEWPRARERFVDSYRSLADAVEGLVERAMPGRPVPPEARSTDDDAADEAEEVRPEDEPHPGDHRDDAPRGASPGATPMGAPQ</sequence>
<protein>
    <submittedName>
        <fullName evidence="4">Uncharacterized protein</fullName>
    </submittedName>
</protein>
<feature type="compositionally biased region" description="Basic and acidic residues" evidence="2">
    <location>
        <begin position="38"/>
        <end position="48"/>
    </location>
</feature>
<dbReference type="RefSeq" id="WP_223675658.1">
    <property type="nucleotide sequence ID" value="NZ_JAINZW010000002.1"/>
</dbReference>
<evidence type="ECO:0000256" key="2">
    <source>
        <dbReference type="SAM" id="MobiDB-lite"/>
    </source>
</evidence>
<feature type="compositionally biased region" description="Polar residues" evidence="2">
    <location>
        <begin position="27"/>
        <end position="37"/>
    </location>
</feature>
<evidence type="ECO:0000313" key="4">
    <source>
        <dbReference type="EMBL" id="MBZ4039291.1"/>
    </source>
</evidence>
<feature type="signal peptide" evidence="3">
    <location>
        <begin position="1"/>
        <end position="24"/>
    </location>
</feature>
<keyword evidence="5" id="KW-1185">Reference proteome</keyword>
<evidence type="ECO:0000256" key="1">
    <source>
        <dbReference type="SAM" id="Coils"/>
    </source>
</evidence>
<evidence type="ECO:0000256" key="3">
    <source>
        <dbReference type="SAM" id="SignalP"/>
    </source>
</evidence>
<reference evidence="4 5" key="1">
    <citation type="submission" date="2021-09" db="EMBL/GenBank/DDBJ databases">
        <title>Lysobacter sp. 13A isolated from the river sediment.</title>
        <authorList>
            <person name="Liu H."/>
            <person name="Li S."/>
            <person name="Mao S."/>
        </authorList>
    </citation>
    <scope>NUCLEOTIDE SEQUENCE [LARGE SCALE GENOMIC DNA]</scope>
    <source>
        <strain evidence="4 5">13A</strain>
    </source>
</reference>
<name>A0ABS7T5Y8_9GAMM</name>
<gene>
    <name evidence="4" type="ORF">K6753_07065</name>
</gene>
<keyword evidence="1" id="KW-0175">Coiled coil</keyword>
<feature type="chain" id="PRO_5047409516" evidence="3">
    <location>
        <begin position="25"/>
        <end position="210"/>
    </location>
</feature>
<feature type="region of interest" description="Disordered" evidence="2">
    <location>
        <begin position="152"/>
        <end position="210"/>
    </location>
</feature>
<evidence type="ECO:0000313" key="5">
    <source>
        <dbReference type="Proteomes" id="UP001430954"/>
    </source>
</evidence>
<dbReference type="EMBL" id="JAINZW010000002">
    <property type="protein sequence ID" value="MBZ4039291.1"/>
    <property type="molecule type" value="Genomic_DNA"/>
</dbReference>
<comment type="caution">
    <text evidence="4">The sequence shown here is derived from an EMBL/GenBank/DDBJ whole genome shotgun (WGS) entry which is preliminary data.</text>
</comment>
<keyword evidence="3" id="KW-0732">Signal</keyword>
<dbReference type="Proteomes" id="UP001430954">
    <property type="component" value="Unassembled WGS sequence"/>
</dbReference>
<feature type="compositionally biased region" description="Basic and acidic residues" evidence="2">
    <location>
        <begin position="179"/>
        <end position="196"/>
    </location>
</feature>
<proteinExistence type="predicted"/>
<accession>A0ABS7T5Y8</accession>
<organism evidence="4 5">
    <name type="scientific">Novilysobacter selenitireducens</name>
    <dbReference type="NCBI Taxonomy" id="2872639"/>
    <lineage>
        <taxon>Bacteria</taxon>
        <taxon>Pseudomonadati</taxon>
        <taxon>Pseudomonadota</taxon>
        <taxon>Gammaproteobacteria</taxon>
        <taxon>Lysobacterales</taxon>
        <taxon>Lysobacteraceae</taxon>
        <taxon>Novilysobacter</taxon>
    </lineage>
</organism>
<feature type="coiled-coil region" evidence="1">
    <location>
        <begin position="66"/>
        <end position="126"/>
    </location>
</feature>